<dbReference type="InterPro" id="IPR003156">
    <property type="entry name" value="DHHA1_dom"/>
</dbReference>
<dbReference type="PANTHER" id="PTHR30255:SF2">
    <property type="entry name" value="SINGLE-STRANDED-DNA-SPECIFIC EXONUCLEASE RECJ"/>
    <property type="match status" value="1"/>
</dbReference>
<gene>
    <name evidence="10" type="primary">recJ</name>
    <name evidence="10" type="ORF">COS99_02530</name>
</gene>
<feature type="domain" description="DDH" evidence="7">
    <location>
        <begin position="83"/>
        <end position="229"/>
    </location>
</feature>
<dbReference type="InterPro" id="IPR004610">
    <property type="entry name" value="RecJ"/>
</dbReference>
<feature type="domain" description="RecJ OB" evidence="9">
    <location>
        <begin position="457"/>
        <end position="562"/>
    </location>
</feature>
<dbReference type="NCBIfam" id="TIGR00644">
    <property type="entry name" value="recJ"/>
    <property type="match status" value="1"/>
</dbReference>
<evidence type="ECO:0000256" key="6">
    <source>
        <dbReference type="SAM" id="Coils"/>
    </source>
</evidence>
<dbReference type="GO" id="GO:0008409">
    <property type="term" value="F:5'-3' exonuclease activity"/>
    <property type="evidence" value="ECO:0007669"/>
    <property type="project" value="InterPro"/>
</dbReference>
<sequence>MNEKLWILRRESEEDKNLRDLFTKEFGISPVTAQILINRNVTSLTDARMFLGCSLSSLHNPRLLKDMDKAVFRIKQAIAQKERVMIYGDYDVDGICSVALLVSVFAKLGLDVSYHIPNRLEEGYGVNKPAVMAAKKKKVSLIITVDCGVGANEEVKYANKLGIDIIITDHHEIVGKLPKALAIINPLQSDCAYPFKHLAGVGLAYKLAECLVEDKPIRMAEYLDFVALGNVADVVPQIGENRILTRYGLVELNKTDKAGLKALMDVSGLSGKQILSGHIGYILGPRINASGRLGSPEMSVKLLLTKDANEAKELAQILDKENRRRQNLESKMLQEALSKVESEIDLVGEDVIVLSSDDWHKGVIGIVASRISEKFYKPTVLIAVSKGMGRGSGRSIAHFNLVEAVGECKEYLVNFGGHEGACGLTIEKKEIGPFKRKLNEVAGKLLSAEVVKPRIEIDMEVPLNIISSKLICEIEGLSPFGPWNPKPILSSRNLGLKRSPTRMGKDHFKIWVTDNKLTCEAVGFRMAGSCLHKINSGRVDIVYSPEMNNWRGMSSIQLTLQDIRNSSSS</sequence>
<dbReference type="Gene3D" id="3.10.310.30">
    <property type="match status" value="1"/>
</dbReference>
<dbReference type="Gene3D" id="3.90.1640.30">
    <property type="match status" value="1"/>
</dbReference>
<keyword evidence="4" id="KW-0378">Hydrolase</keyword>
<evidence type="ECO:0000313" key="11">
    <source>
        <dbReference type="Proteomes" id="UP000230052"/>
    </source>
</evidence>
<dbReference type="SUPFAM" id="SSF64182">
    <property type="entry name" value="DHH phosphoesterases"/>
    <property type="match status" value="1"/>
</dbReference>
<proteinExistence type="inferred from homology"/>
<reference evidence="10 11" key="1">
    <citation type="submission" date="2017-09" db="EMBL/GenBank/DDBJ databases">
        <title>Depth-based differentiation of microbial function through sediment-hosted aquifers and enrichment of novel symbionts in the deep terrestrial subsurface.</title>
        <authorList>
            <person name="Probst A.J."/>
            <person name="Ladd B."/>
            <person name="Jarett J.K."/>
            <person name="Geller-Mcgrath D.E."/>
            <person name="Sieber C.M."/>
            <person name="Emerson J.B."/>
            <person name="Anantharaman K."/>
            <person name="Thomas B.C."/>
            <person name="Malmstrom R."/>
            <person name="Stieglmeier M."/>
            <person name="Klingl A."/>
            <person name="Woyke T."/>
            <person name="Ryan C.M."/>
            <person name="Banfield J.F."/>
        </authorList>
    </citation>
    <scope>NUCLEOTIDE SEQUENCE [LARGE SCALE GENOMIC DNA]</scope>
    <source>
        <strain evidence="10">CG07_land_8_20_14_0_80_42_15</strain>
    </source>
</reference>
<dbReference type="InterPro" id="IPR038763">
    <property type="entry name" value="DHH_sf"/>
</dbReference>
<evidence type="ECO:0000313" key="10">
    <source>
        <dbReference type="EMBL" id="PIU41966.1"/>
    </source>
</evidence>
<dbReference type="InterPro" id="IPR051673">
    <property type="entry name" value="SSDNA_exonuclease_RecJ"/>
</dbReference>
<evidence type="ECO:0000256" key="3">
    <source>
        <dbReference type="ARBA" id="ARBA00022722"/>
    </source>
</evidence>
<dbReference type="InterPro" id="IPR001667">
    <property type="entry name" value="DDH_dom"/>
</dbReference>
<feature type="coiled-coil region" evidence="6">
    <location>
        <begin position="311"/>
        <end position="343"/>
    </location>
</feature>
<keyword evidence="3" id="KW-0540">Nuclease</keyword>
<evidence type="ECO:0000259" key="9">
    <source>
        <dbReference type="Pfam" id="PF17768"/>
    </source>
</evidence>
<dbReference type="PANTHER" id="PTHR30255">
    <property type="entry name" value="SINGLE-STRANDED-DNA-SPECIFIC EXONUCLEASE RECJ"/>
    <property type="match status" value="1"/>
</dbReference>
<accession>A0A2J0L3W9</accession>
<dbReference type="Pfam" id="PF17768">
    <property type="entry name" value="RecJ_OB"/>
    <property type="match status" value="1"/>
</dbReference>
<dbReference type="Pfam" id="PF02272">
    <property type="entry name" value="DHHA1"/>
    <property type="match status" value="1"/>
</dbReference>
<dbReference type="AlphaFoldDB" id="A0A2J0L3W9"/>
<evidence type="ECO:0000256" key="1">
    <source>
        <dbReference type="ARBA" id="ARBA00005915"/>
    </source>
</evidence>
<evidence type="ECO:0000256" key="5">
    <source>
        <dbReference type="ARBA" id="ARBA00022839"/>
    </source>
</evidence>
<evidence type="ECO:0000256" key="4">
    <source>
        <dbReference type="ARBA" id="ARBA00022801"/>
    </source>
</evidence>
<dbReference type="Proteomes" id="UP000230052">
    <property type="component" value="Unassembled WGS sequence"/>
</dbReference>
<dbReference type="InterPro" id="IPR041122">
    <property type="entry name" value="RecJ_OB"/>
</dbReference>
<evidence type="ECO:0000259" key="7">
    <source>
        <dbReference type="Pfam" id="PF01368"/>
    </source>
</evidence>
<organism evidence="10 11">
    <name type="scientific">Candidatus Aquitaenariimonas noxiae</name>
    <dbReference type="NCBI Taxonomy" id="1974741"/>
    <lineage>
        <taxon>Bacteria</taxon>
        <taxon>Pseudomonadati</taxon>
        <taxon>Candidatus Omnitrophota</taxon>
        <taxon>Candidatus Aquitaenariimonas</taxon>
    </lineage>
</organism>
<keyword evidence="6" id="KW-0175">Coiled coil</keyword>
<evidence type="ECO:0000256" key="2">
    <source>
        <dbReference type="ARBA" id="ARBA00019841"/>
    </source>
</evidence>
<dbReference type="GO" id="GO:0003676">
    <property type="term" value="F:nucleic acid binding"/>
    <property type="evidence" value="ECO:0007669"/>
    <property type="project" value="InterPro"/>
</dbReference>
<dbReference type="Pfam" id="PF01368">
    <property type="entry name" value="DHH"/>
    <property type="match status" value="1"/>
</dbReference>
<dbReference type="EMBL" id="PEWV01000025">
    <property type="protein sequence ID" value="PIU41966.1"/>
    <property type="molecule type" value="Genomic_DNA"/>
</dbReference>
<comment type="caution">
    <text evidence="10">The sequence shown here is derived from an EMBL/GenBank/DDBJ whole genome shotgun (WGS) entry which is preliminary data.</text>
</comment>
<dbReference type="GO" id="GO:0006281">
    <property type="term" value="P:DNA repair"/>
    <property type="evidence" value="ECO:0007669"/>
    <property type="project" value="InterPro"/>
</dbReference>
<keyword evidence="5 10" id="KW-0269">Exonuclease</keyword>
<evidence type="ECO:0000259" key="8">
    <source>
        <dbReference type="Pfam" id="PF02272"/>
    </source>
</evidence>
<dbReference type="GO" id="GO:0006310">
    <property type="term" value="P:DNA recombination"/>
    <property type="evidence" value="ECO:0007669"/>
    <property type="project" value="InterPro"/>
</dbReference>
<name>A0A2J0L3W9_9BACT</name>
<comment type="similarity">
    <text evidence="1">Belongs to the RecJ family.</text>
</comment>
<protein>
    <recommendedName>
        <fullName evidence="2">Single-stranded-DNA-specific exonuclease RecJ</fullName>
    </recommendedName>
</protein>
<feature type="domain" description="DHHA1" evidence="8">
    <location>
        <begin position="350"/>
        <end position="441"/>
    </location>
</feature>